<evidence type="ECO:0000256" key="1">
    <source>
        <dbReference type="SAM" id="SignalP"/>
    </source>
</evidence>
<feature type="signal peptide" evidence="1">
    <location>
        <begin position="1"/>
        <end position="20"/>
    </location>
</feature>
<keyword evidence="3" id="KW-1185">Reference proteome</keyword>
<accession>A0ABR0K1P7</accession>
<protein>
    <submittedName>
        <fullName evidence="2">Uncharacterized protein</fullName>
    </submittedName>
</protein>
<evidence type="ECO:0000313" key="3">
    <source>
        <dbReference type="Proteomes" id="UP001345013"/>
    </source>
</evidence>
<feature type="chain" id="PRO_5046970740" evidence="1">
    <location>
        <begin position="21"/>
        <end position="412"/>
    </location>
</feature>
<keyword evidence="1" id="KW-0732">Signal</keyword>
<organism evidence="2 3">
    <name type="scientific">Lithohypha guttulata</name>
    <dbReference type="NCBI Taxonomy" id="1690604"/>
    <lineage>
        <taxon>Eukaryota</taxon>
        <taxon>Fungi</taxon>
        <taxon>Dikarya</taxon>
        <taxon>Ascomycota</taxon>
        <taxon>Pezizomycotina</taxon>
        <taxon>Eurotiomycetes</taxon>
        <taxon>Chaetothyriomycetidae</taxon>
        <taxon>Chaetothyriales</taxon>
        <taxon>Trichomeriaceae</taxon>
        <taxon>Lithohypha</taxon>
    </lineage>
</organism>
<comment type="caution">
    <text evidence="2">The sequence shown here is derived from an EMBL/GenBank/DDBJ whole genome shotgun (WGS) entry which is preliminary data.</text>
</comment>
<name>A0ABR0K1P7_9EURO</name>
<sequence>MKRLVLFTLITLYLAHLSVAWQLPQFIAKFTATSRIPRFILDTDHPWLDENRGYLEHLDDPKHALCSLDSKLRPGNGDHTRTYPTDLFRHLEIRFNGVEASRSGWKNAVLRLEEMLVCPAATRDVEDFEVHIHIADAPPDRRSPWPPLPPAKLPGLFVEVLKSCRSLQRLKWYTSRLGNDVFQQALLDNNLTLSSVRHLIPAGYSDFLVGICPSLEVLEGDARLALVESVRTAKHLTKVAITGGPWKLKLLEALLQASPNITTLTMGGVLKDRYHYTPWDGEVHDQLLSDYVEILSRFPHLESLCLPPSWDLGLGYDGGAWCGNAYFGADGRAYGRQDSRKNAETIEVAADIVLLKLPDLKSLCFGGTHANITRDEYGELRVTWPWTGRMTEWTYEIYPEPKEGFDDMGWEF</sequence>
<reference evidence="2 3" key="1">
    <citation type="submission" date="2023-08" db="EMBL/GenBank/DDBJ databases">
        <title>Black Yeasts Isolated from many extreme environments.</title>
        <authorList>
            <person name="Coleine C."/>
            <person name="Stajich J.E."/>
            <person name="Selbmann L."/>
        </authorList>
    </citation>
    <scope>NUCLEOTIDE SEQUENCE [LARGE SCALE GENOMIC DNA]</scope>
    <source>
        <strain evidence="2 3">CCFEE 5885</strain>
    </source>
</reference>
<dbReference type="EMBL" id="JAVRRG010000124">
    <property type="protein sequence ID" value="KAK5083221.1"/>
    <property type="molecule type" value="Genomic_DNA"/>
</dbReference>
<dbReference type="Proteomes" id="UP001345013">
    <property type="component" value="Unassembled WGS sequence"/>
</dbReference>
<evidence type="ECO:0000313" key="2">
    <source>
        <dbReference type="EMBL" id="KAK5083221.1"/>
    </source>
</evidence>
<gene>
    <name evidence="2" type="ORF">LTR24_007849</name>
</gene>
<proteinExistence type="predicted"/>